<dbReference type="SUPFAM" id="SSF53850">
    <property type="entry name" value="Periplasmic binding protein-like II"/>
    <property type="match status" value="1"/>
</dbReference>
<evidence type="ECO:0000259" key="5">
    <source>
        <dbReference type="PROSITE" id="PS50931"/>
    </source>
</evidence>
<dbReference type="InterPro" id="IPR058163">
    <property type="entry name" value="LysR-type_TF_proteobact-type"/>
</dbReference>
<dbReference type="PANTHER" id="PTHR30537:SF5">
    <property type="entry name" value="HTH-TYPE TRANSCRIPTIONAL ACTIVATOR TTDR-RELATED"/>
    <property type="match status" value="1"/>
</dbReference>
<dbReference type="InterPro" id="IPR036388">
    <property type="entry name" value="WH-like_DNA-bd_sf"/>
</dbReference>
<dbReference type="AlphaFoldDB" id="A0A7X4HG99"/>
<keyword evidence="7" id="KW-1185">Reference proteome</keyword>
<evidence type="ECO:0000256" key="2">
    <source>
        <dbReference type="ARBA" id="ARBA00023015"/>
    </source>
</evidence>
<feature type="domain" description="HTH lysR-type" evidence="5">
    <location>
        <begin position="1"/>
        <end position="59"/>
    </location>
</feature>
<accession>A0A7X4HG99</accession>
<dbReference type="GO" id="GO:0003677">
    <property type="term" value="F:DNA binding"/>
    <property type="evidence" value="ECO:0007669"/>
    <property type="project" value="UniProtKB-KW"/>
</dbReference>
<dbReference type="PANTHER" id="PTHR30537">
    <property type="entry name" value="HTH-TYPE TRANSCRIPTIONAL REGULATOR"/>
    <property type="match status" value="1"/>
</dbReference>
<dbReference type="Gene3D" id="3.40.190.290">
    <property type="match status" value="1"/>
</dbReference>
<dbReference type="Proteomes" id="UP000450676">
    <property type="component" value="Unassembled WGS sequence"/>
</dbReference>
<comment type="similarity">
    <text evidence="1">Belongs to the LysR transcriptional regulatory family.</text>
</comment>
<dbReference type="Pfam" id="PF00126">
    <property type="entry name" value="HTH_1"/>
    <property type="match status" value="1"/>
</dbReference>
<dbReference type="PROSITE" id="PS50931">
    <property type="entry name" value="HTH_LYSR"/>
    <property type="match status" value="1"/>
</dbReference>
<dbReference type="SUPFAM" id="SSF46785">
    <property type="entry name" value="Winged helix' DNA-binding domain"/>
    <property type="match status" value="1"/>
</dbReference>
<dbReference type="PRINTS" id="PR00039">
    <property type="entry name" value="HTHLYSR"/>
</dbReference>
<protein>
    <submittedName>
        <fullName evidence="6">LysR family transcriptional regulator</fullName>
    </submittedName>
</protein>
<keyword evidence="2" id="KW-0805">Transcription regulation</keyword>
<dbReference type="EMBL" id="WWCU01000025">
    <property type="protein sequence ID" value="MYN09620.1"/>
    <property type="molecule type" value="Genomic_DNA"/>
</dbReference>
<name>A0A7X4HG99_9BURK</name>
<dbReference type="InterPro" id="IPR036390">
    <property type="entry name" value="WH_DNA-bd_sf"/>
</dbReference>
<keyword evidence="4" id="KW-0804">Transcription</keyword>
<evidence type="ECO:0000313" key="6">
    <source>
        <dbReference type="EMBL" id="MYN09620.1"/>
    </source>
</evidence>
<comment type="caution">
    <text evidence="6">The sequence shown here is derived from an EMBL/GenBank/DDBJ whole genome shotgun (WGS) entry which is preliminary data.</text>
</comment>
<reference evidence="6 7" key="1">
    <citation type="submission" date="2019-12" db="EMBL/GenBank/DDBJ databases">
        <title>Novel species isolated from a subtropical stream in China.</title>
        <authorList>
            <person name="Lu H."/>
        </authorList>
    </citation>
    <scope>NUCLEOTIDE SEQUENCE [LARGE SCALE GENOMIC DNA]</scope>
    <source>
        <strain evidence="6 7">FT127W</strain>
    </source>
</reference>
<organism evidence="6 7">
    <name type="scientific">Pseudoduganella aquatica</name>
    <dbReference type="NCBI Taxonomy" id="2660641"/>
    <lineage>
        <taxon>Bacteria</taxon>
        <taxon>Pseudomonadati</taxon>
        <taxon>Pseudomonadota</taxon>
        <taxon>Betaproteobacteria</taxon>
        <taxon>Burkholderiales</taxon>
        <taxon>Oxalobacteraceae</taxon>
        <taxon>Telluria group</taxon>
        <taxon>Pseudoduganella</taxon>
    </lineage>
</organism>
<evidence type="ECO:0000256" key="4">
    <source>
        <dbReference type="ARBA" id="ARBA00023163"/>
    </source>
</evidence>
<dbReference type="GO" id="GO:0003700">
    <property type="term" value="F:DNA-binding transcription factor activity"/>
    <property type="evidence" value="ECO:0007669"/>
    <property type="project" value="InterPro"/>
</dbReference>
<evidence type="ECO:0000313" key="7">
    <source>
        <dbReference type="Proteomes" id="UP000450676"/>
    </source>
</evidence>
<gene>
    <name evidence="6" type="ORF">GTP77_20045</name>
</gene>
<dbReference type="CDD" id="cd08422">
    <property type="entry name" value="PBP2_CrgA_like"/>
    <property type="match status" value="1"/>
</dbReference>
<evidence type="ECO:0000256" key="1">
    <source>
        <dbReference type="ARBA" id="ARBA00009437"/>
    </source>
</evidence>
<evidence type="ECO:0000256" key="3">
    <source>
        <dbReference type="ARBA" id="ARBA00023125"/>
    </source>
</evidence>
<dbReference type="Pfam" id="PF03466">
    <property type="entry name" value="LysR_substrate"/>
    <property type="match status" value="1"/>
</dbReference>
<keyword evidence="3" id="KW-0238">DNA-binding</keyword>
<dbReference type="Gene3D" id="1.10.10.10">
    <property type="entry name" value="Winged helix-like DNA-binding domain superfamily/Winged helix DNA-binding domain"/>
    <property type="match status" value="1"/>
</dbReference>
<dbReference type="RefSeq" id="WP_161073918.1">
    <property type="nucleotide sequence ID" value="NZ_WWCU01000025.1"/>
</dbReference>
<dbReference type="FunFam" id="1.10.10.10:FF:000001">
    <property type="entry name" value="LysR family transcriptional regulator"/>
    <property type="match status" value="1"/>
</dbReference>
<dbReference type="InterPro" id="IPR005119">
    <property type="entry name" value="LysR_subst-bd"/>
</dbReference>
<proteinExistence type="inferred from homology"/>
<dbReference type="InterPro" id="IPR000847">
    <property type="entry name" value="LysR_HTH_N"/>
</dbReference>
<sequence length="322" mass="35395">MDTSRVITLFIAVVRAGSFSQAAAEAGLSPQAVSKAVRQLEDSLGVRLFHRTTRSLSLTEEGERLFELASPGLRLLDEALENVRNSRKDMDGVIRVAAPTSFGNHMLIPLVRDFQDLHPGVQFDLLLEDHFTDLIDAKIDVGFRGGNPPERNLVSRRIGDIGLYICAAPRYLEKHGAPQTVDELAAHRCTGFRQPNTGRLVPWELRIDGGTVYKDIPTVASFNTVEGEVQAVREGVGIGQLAAYMAEADIAAGRLVHLLPHTVTVNSGVYMYYQQRTQMPQRVRQFIDFASERAPGLFPKIKHPTIGVTIGVSSTIASRTQP</sequence>